<dbReference type="EMBL" id="AP027729">
    <property type="protein sequence ID" value="BDZ40818.1"/>
    <property type="molecule type" value="Genomic_DNA"/>
</dbReference>
<name>A0ABM8FYJ1_9CELL</name>
<evidence type="ECO:0000313" key="3">
    <source>
        <dbReference type="Proteomes" id="UP001321475"/>
    </source>
</evidence>
<organism evidence="2 3">
    <name type="scientific">Paraoerskovia sediminicola</name>
    <dbReference type="NCBI Taxonomy" id="1138587"/>
    <lineage>
        <taxon>Bacteria</taxon>
        <taxon>Bacillati</taxon>
        <taxon>Actinomycetota</taxon>
        <taxon>Actinomycetes</taxon>
        <taxon>Micrococcales</taxon>
        <taxon>Cellulomonadaceae</taxon>
        <taxon>Paraoerskovia</taxon>
    </lineage>
</organism>
<gene>
    <name evidence="2" type="ORF">GCM10025865_01170</name>
</gene>
<accession>A0ABM8FYJ1</accession>
<reference evidence="3" key="1">
    <citation type="journal article" date="2019" name="Int. J. Syst. Evol. Microbiol.">
        <title>The Global Catalogue of Microorganisms (GCM) 10K type strain sequencing project: providing services to taxonomists for standard genome sequencing and annotation.</title>
        <authorList>
            <consortium name="The Broad Institute Genomics Platform"/>
            <consortium name="The Broad Institute Genome Sequencing Center for Infectious Disease"/>
            <person name="Wu L."/>
            <person name="Ma J."/>
        </authorList>
    </citation>
    <scope>NUCLEOTIDE SEQUENCE [LARGE SCALE GENOMIC DNA]</scope>
    <source>
        <strain evidence="3">NBRC 108565</strain>
    </source>
</reference>
<evidence type="ECO:0008006" key="4">
    <source>
        <dbReference type="Google" id="ProtNLM"/>
    </source>
</evidence>
<feature type="compositionally biased region" description="Polar residues" evidence="1">
    <location>
        <begin position="22"/>
        <end position="31"/>
    </location>
</feature>
<keyword evidence="3" id="KW-1185">Reference proteome</keyword>
<dbReference type="Proteomes" id="UP001321475">
    <property type="component" value="Chromosome"/>
</dbReference>
<feature type="region of interest" description="Disordered" evidence="1">
    <location>
        <begin position="22"/>
        <end position="52"/>
    </location>
</feature>
<dbReference type="RefSeq" id="WP_286218146.1">
    <property type="nucleotide sequence ID" value="NZ_AP027729.1"/>
</dbReference>
<protein>
    <recommendedName>
        <fullName evidence="4">Tail assembly chaperone</fullName>
    </recommendedName>
</protein>
<evidence type="ECO:0000256" key="1">
    <source>
        <dbReference type="SAM" id="MobiDB-lite"/>
    </source>
</evidence>
<proteinExistence type="predicted"/>
<sequence length="99" mass="10423">MARTEKFEAVRPDGEVVIVTRNVDTGEQSVTPKGDAADDPKSAGGDLAEPKGNASLEAWAAWADHLEVAYPEDAKRDDIKALVAGSTPKGDAADDEGTW</sequence>
<evidence type="ECO:0000313" key="2">
    <source>
        <dbReference type="EMBL" id="BDZ40818.1"/>
    </source>
</evidence>